<reference evidence="2 3" key="1">
    <citation type="submission" date="2018-10" db="EMBL/GenBank/DDBJ databases">
        <title>A high-quality apple genome assembly.</title>
        <authorList>
            <person name="Hu J."/>
        </authorList>
    </citation>
    <scope>NUCLEOTIDE SEQUENCE [LARGE SCALE GENOMIC DNA]</scope>
    <source>
        <strain evidence="3">cv. HFTH1</strain>
        <tissue evidence="2">Young leaf</tissue>
    </source>
</reference>
<accession>A0A498JP35</accession>
<dbReference type="EMBL" id="RDQH01000333">
    <property type="protein sequence ID" value="RXH95352.1"/>
    <property type="molecule type" value="Genomic_DNA"/>
</dbReference>
<evidence type="ECO:0000313" key="3">
    <source>
        <dbReference type="Proteomes" id="UP000290289"/>
    </source>
</evidence>
<dbReference type="Proteomes" id="UP000290289">
    <property type="component" value="Chromosome 7"/>
</dbReference>
<protein>
    <submittedName>
        <fullName evidence="2">Uncharacterized protein</fullName>
    </submittedName>
</protein>
<gene>
    <name evidence="2" type="ORF">DVH24_025036</name>
</gene>
<name>A0A498JP35_MALDO</name>
<evidence type="ECO:0000313" key="2">
    <source>
        <dbReference type="EMBL" id="RXH95352.1"/>
    </source>
</evidence>
<keyword evidence="1" id="KW-0812">Transmembrane</keyword>
<evidence type="ECO:0000256" key="1">
    <source>
        <dbReference type="SAM" id="Phobius"/>
    </source>
</evidence>
<keyword evidence="1" id="KW-1133">Transmembrane helix</keyword>
<feature type="transmembrane region" description="Helical" evidence="1">
    <location>
        <begin position="30"/>
        <end position="50"/>
    </location>
</feature>
<organism evidence="2 3">
    <name type="scientific">Malus domestica</name>
    <name type="common">Apple</name>
    <name type="synonym">Pyrus malus</name>
    <dbReference type="NCBI Taxonomy" id="3750"/>
    <lineage>
        <taxon>Eukaryota</taxon>
        <taxon>Viridiplantae</taxon>
        <taxon>Streptophyta</taxon>
        <taxon>Embryophyta</taxon>
        <taxon>Tracheophyta</taxon>
        <taxon>Spermatophyta</taxon>
        <taxon>Magnoliopsida</taxon>
        <taxon>eudicotyledons</taxon>
        <taxon>Gunneridae</taxon>
        <taxon>Pentapetalae</taxon>
        <taxon>rosids</taxon>
        <taxon>fabids</taxon>
        <taxon>Rosales</taxon>
        <taxon>Rosaceae</taxon>
        <taxon>Amygdaloideae</taxon>
        <taxon>Maleae</taxon>
        <taxon>Malus</taxon>
    </lineage>
</organism>
<proteinExistence type="predicted"/>
<keyword evidence="3" id="KW-1185">Reference proteome</keyword>
<sequence>MLLNFFLRSSEESLQVPFFMDSLPTDDHTITFHLYAAMGTVTCGIFIHLVDVDLSCAMMEEGRIFFFSNLEAMFGWIPVTAKGGSSWSVVLTTSM</sequence>
<comment type="caution">
    <text evidence="2">The sequence shown here is derived from an EMBL/GenBank/DDBJ whole genome shotgun (WGS) entry which is preliminary data.</text>
</comment>
<keyword evidence="1" id="KW-0472">Membrane</keyword>
<dbReference type="AlphaFoldDB" id="A0A498JP35"/>